<dbReference type="Proteomes" id="UP001592531">
    <property type="component" value="Unassembled WGS sequence"/>
</dbReference>
<dbReference type="RefSeq" id="WP_380531027.1">
    <property type="nucleotide sequence ID" value="NZ_JBHFAB010000001.1"/>
</dbReference>
<accession>A0ABV6VNT5</accession>
<evidence type="ECO:0008006" key="3">
    <source>
        <dbReference type="Google" id="ProtNLM"/>
    </source>
</evidence>
<name>A0ABV6VNT5_9ACTN</name>
<comment type="caution">
    <text evidence="1">The sequence shown here is derived from an EMBL/GenBank/DDBJ whole genome shotgun (WGS) entry which is preliminary data.</text>
</comment>
<organism evidence="1 2">
    <name type="scientific">Streptacidiphilus cavernicola</name>
    <dbReference type="NCBI Taxonomy" id="3342716"/>
    <lineage>
        <taxon>Bacteria</taxon>
        <taxon>Bacillati</taxon>
        <taxon>Actinomycetota</taxon>
        <taxon>Actinomycetes</taxon>
        <taxon>Kitasatosporales</taxon>
        <taxon>Streptomycetaceae</taxon>
        <taxon>Streptacidiphilus</taxon>
    </lineage>
</organism>
<dbReference type="InterPro" id="IPR012337">
    <property type="entry name" value="RNaseH-like_sf"/>
</dbReference>
<protein>
    <recommendedName>
        <fullName evidence="3">RuvC-like resolvase</fullName>
    </recommendedName>
</protein>
<keyword evidence="2" id="KW-1185">Reference proteome</keyword>
<evidence type="ECO:0000313" key="1">
    <source>
        <dbReference type="EMBL" id="MFC1415407.1"/>
    </source>
</evidence>
<proteinExistence type="predicted"/>
<sequence length="199" mass="21254">MSAAALLLPPAPVVIGLDLSLTSTGVARGVESAVALRPGQRRGQERLGWLLGELREHVRDADLVVVEGPAYAAGAQAGHHEMGGLWYLVTHSLLWQRKIPYAVVAPDQRTVYACGTARPARDEPKERRAAVAKGMVRTAVVGRYGVECEGAGRYDKADAVILAAMGLDWLGYAPAALPQVYARALENVAWPEQIPAAAR</sequence>
<reference evidence="1 2" key="1">
    <citation type="submission" date="2024-09" db="EMBL/GenBank/DDBJ databases">
        <authorList>
            <person name="Lee S.D."/>
        </authorList>
    </citation>
    <scope>NUCLEOTIDE SEQUENCE [LARGE SCALE GENOMIC DNA]</scope>
    <source>
        <strain evidence="1 2">N8-3</strain>
    </source>
</reference>
<dbReference type="Gene3D" id="3.30.420.10">
    <property type="entry name" value="Ribonuclease H-like superfamily/Ribonuclease H"/>
    <property type="match status" value="1"/>
</dbReference>
<dbReference type="EMBL" id="JBHFAB010000001">
    <property type="protein sequence ID" value="MFC1415407.1"/>
    <property type="molecule type" value="Genomic_DNA"/>
</dbReference>
<evidence type="ECO:0000313" key="2">
    <source>
        <dbReference type="Proteomes" id="UP001592531"/>
    </source>
</evidence>
<dbReference type="SUPFAM" id="SSF53098">
    <property type="entry name" value="Ribonuclease H-like"/>
    <property type="match status" value="1"/>
</dbReference>
<dbReference type="InterPro" id="IPR036397">
    <property type="entry name" value="RNaseH_sf"/>
</dbReference>
<gene>
    <name evidence="1" type="ORF">ACEZDE_01915</name>
</gene>